<dbReference type="Pfam" id="PF04168">
    <property type="entry name" value="Alpha-E"/>
    <property type="match status" value="1"/>
</dbReference>
<sequence length="317" mass="36089">MLSRVADSIYWTSRYIERAEAVARFIAVNLNISMDLSTAGNQQWMPLVTTTGDDEKFSEIYGEASKRNVIEFLTFDRNNPNSILSCLINARENARSIRERISAEMWEHINRFYLMVKDVGDAEGILDDLPDFYEAVRNSGQQFVGVTDATMTHGEGWHFCQLGRFLERADKMSRILDVKYYILLPSPQHVGSAFDDLQWAALLRSASAYEMYRQRFGRIVPQNVVDFLMLDKEFPRAVLHCLTRANESLHAITGSDIEGFTNLPEQRLGQLRAEFAFTSASDIIARGLHEFIDDFQKRLNLVGESIGTTFFSLQAAA</sequence>
<dbReference type="RefSeq" id="WP_105358693.1">
    <property type="nucleotide sequence ID" value="NZ_PUIA01000081.1"/>
</dbReference>
<accession>A0A2S8EZP9</accession>
<feature type="domain" description="DUF403" evidence="1">
    <location>
        <begin position="1"/>
        <end position="311"/>
    </location>
</feature>
<dbReference type="OrthoDB" id="9803532at2"/>
<protein>
    <recommendedName>
        <fullName evidence="1">DUF403 domain-containing protein</fullName>
    </recommendedName>
</protein>
<gene>
    <name evidence="2" type="ORF">C5Y96_23880</name>
</gene>
<organism evidence="2 3">
    <name type="scientific">Blastopirellula marina</name>
    <dbReference type="NCBI Taxonomy" id="124"/>
    <lineage>
        <taxon>Bacteria</taxon>
        <taxon>Pseudomonadati</taxon>
        <taxon>Planctomycetota</taxon>
        <taxon>Planctomycetia</taxon>
        <taxon>Pirellulales</taxon>
        <taxon>Pirellulaceae</taxon>
        <taxon>Blastopirellula</taxon>
    </lineage>
</organism>
<dbReference type="AlphaFoldDB" id="A0A2S8EZP9"/>
<dbReference type="Proteomes" id="UP000240009">
    <property type="component" value="Unassembled WGS sequence"/>
</dbReference>
<proteinExistence type="predicted"/>
<dbReference type="PANTHER" id="PTHR34595">
    <property type="entry name" value="BLR5612 PROTEIN"/>
    <property type="match status" value="1"/>
</dbReference>
<dbReference type="InterPro" id="IPR007296">
    <property type="entry name" value="DUF403"/>
</dbReference>
<dbReference type="EMBL" id="PUIA01000081">
    <property type="protein sequence ID" value="PQO25383.1"/>
    <property type="molecule type" value="Genomic_DNA"/>
</dbReference>
<dbReference type="InterPro" id="IPR051680">
    <property type="entry name" value="ATP-dep_Glu-Cys_Ligase-2"/>
</dbReference>
<evidence type="ECO:0000313" key="3">
    <source>
        <dbReference type="Proteomes" id="UP000240009"/>
    </source>
</evidence>
<name>A0A2S8EZP9_9BACT</name>
<dbReference type="PANTHER" id="PTHR34595:SF7">
    <property type="entry name" value="SLL1039 PROTEIN"/>
    <property type="match status" value="1"/>
</dbReference>
<reference evidence="2 3" key="1">
    <citation type="submission" date="2018-02" db="EMBL/GenBank/DDBJ databases">
        <title>Comparative genomes isolates from brazilian mangrove.</title>
        <authorList>
            <person name="Araujo J.E."/>
            <person name="Taketani R.G."/>
            <person name="Silva M.C.P."/>
            <person name="Loureco M.V."/>
            <person name="Andreote F.D."/>
        </authorList>
    </citation>
    <scope>NUCLEOTIDE SEQUENCE [LARGE SCALE GENOMIC DNA]</scope>
    <source>
        <strain evidence="2 3">HEX-2 MGV</strain>
    </source>
</reference>
<evidence type="ECO:0000313" key="2">
    <source>
        <dbReference type="EMBL" id="PQO25383.1"/>
    </source>
</evidence>
<comment type="caution">
    <text evidence="2">The sequence shown here is derived from an EMBL/GenBank/DDBJ whole genome shotgun (WGS) entry which is preliminary data.</text>
</comment>
<evidence type="ECO:0000259" key="1">
    <source>
        <dbReference type="Pfam" id="PF04168"/>
    </source>
</evidence>